<evidence type="ECO:0000259" key="2">
    <source>
        <dbReference type="PROSITE" id="PS50994"/>
    </source>
</evidence>
<dbReference type="InterPro" id="IPR012337">
    <property type="entry name" value="RNaseH-like_sf"/>
</dbReference>
<dbReference type="GO" id="GO:0015074">
    <property type="term" value="P:DNA integration"/>
    <property type="evidence" value="ECO:0007669"/>
    <property type="project" value="InterPro"/>
</dbReference>
<dbReference type="AlphaFoldDB" id="A0A392RGY6"/>
<keyword evidence="4" id="KW-1185">Reference proteome</keyword>
<dbReference type="InterPro" id="IPR036397">
    <property type="entry name" value="RNaseH_sf"/>
</dbReference>
<protein>
    <submittedName>
        <fullName evidence="3">Transposon Tf2-1 polyprotein</fullName>
    </submittedName>
</protein>
<feature type="domain" description="Integrase catalytic" evidence="2">
    <location>
        <begin position="1"/>
        <end position="66"/>
    </location>
</feature>
<dbReference type="GO" id="GO:0003676">
    <property type="term" value="F:nucleic acid binding"/>
    <property type="evidence" value="ECO:0007669"/>
    <property type="project" value="InterPro"/>
</dbReference>
<dbReference type="EMBL" id="LXQA010223803">
    <property type="protein sequence ID" value="MCI35477.1"/>
    <property type="molecule type" value="Genomic_DNA"/>
</dbReference>
<dbReference type="Gene3D" id="3.30.420.10">
    <property type="entry name" value="Ribonuclease H-like superfamily/Ribonuclease H"/>
    <property type="match status" value="1"/>
</dbReference>
<organism evidence="3 4">
    <name type="scientific">Trifolium medium</name>
    <dbReference type="NCBI Taxonomy" id="97028"/>
    <lineage>
        <taxon>Eukaryota</taxon>
        <taxon>Viridiplantae</taxon>
        <taxon>Streptophyta</taxon>
        <taxon>Embryophyta</taxon>
        <taxon>Tracheophyta</taxon>
        <taxon>Spermatophyta</taxon>
        <taxon>Magnoliopsida</taxon>
        <taxon>eudicotyledons</taxon>
        <taxon>Gunneridae</taxon>
        <taxon>Pentapetalae</taxon>
        <taxon>rosids</taxon>
        <taxon>fabids</taxon>
        <taxon>Fabales</taxon>
        <taxon>Fabaceae</taxon>
        <taxon>Papilionoideae</taxon>
        <taxon>50 kb inversion clade</taxon>
        <taxon>NPAAA clade</taxon>
        <taxon>Hologalegina</taxon>
        <taxon>IRL clade</taxon>
        <taxon>Trifolieae</taxon>
        <taxon>Trifolium</taxon>
    </lineage>
</organism>
<dbReference type="InterPro" id="IPR001584">
    <property type="entry name" value="Integrase_cat-core"/>
</dbReference>
<dbReference type="PROSITE" id="PS50994">
    <property type="entry name" value="INTEGRASE"/>
    <property type="match status" value="1"/>
</dbReference>
<reference evidence="3 4" key="1">
    <citation type="journal article" date="2018" name="Front. Plant Sci.">
        <title>Red Clover (Trifolium pratense) and Zigzag Clover (T. medium) - A Picture of Genomic Similarities and Differences.</title>
        <authorList>
            <person name="Dluhosova J."/>
            <person name="Istvanek J."/>
            <person name="Nedelnik J."/>
            <person name="Repkova J."/>
        </authorList>
    </citation>
    <scope>NUCLEOTIDE SEQUENCE [LARGE SCALE GENOMIC DNA]</scope>
    <source>
        <strain evidence="4">cv. 10/8</strain>
        <tissue evidence="3">Leaf</tissue>
    </source>
</reference>
<name>A0A392RGY6_9FABA</name>
<feature type="non-terminal residue" evidence="3">
    <location>
        <position position="123"/>
    </location>
</feature>
<comment type="caution">
    <text evidence="3">The sequence shown here is derived from an EMBL/GenBank/DDBJ whole genome shotgun (WGS) entry which is preliminary data.</text>
</comment>
<evidence type="ECO:0000256" key="1">
    <source>
        <dbReference type="SAM" id="Coils"/>
    </source>
</evidence>
<accession>A0A392RGY6</accession>
<dbReference type="PANTHER" id="PTHR45835">
    <property type="entry name" value="YALI0A06105P"/>
    <property type="match status" value="1"/>
</dbReference>
<feature type="coiled-coil region" evidence="1">
    <location>
        <begin position="88"/>
        <end position="115"/>
    </location>
</feature>
<dbReference type="Proteomes" id="UP000265520">
    <property type="component" value="Unassembled WGS sequence"/>
</dbReference>
<evidence type="ECO:0000313" key="4">
    <source>
        <dbReference type="Proteomes" id="UP000265520"/>
    </source>
</evidence>
<evidence type="ECO:0000313" key="3">
    <source>
        <dbReference type="EMBL" id="MCI35477.1"/>
    </source>
</evidence>
<dbReference type="SUPFAM" id="SSF53098">
    <property type="entry name" value="Ribonuclease H-like"/>
    <property type="match status" value="1"/>
</dbReference>
<sequence>MSSAYHPQSDGQSEALNKCLEMYLRCLTFSNPKIWSKVLHWAEYWYNTAFHTSASMTPFKALFGRDPPSLTRAIVFNDVVDDAVSAQLHSREQLLAQLQCNLNKAQQLMKGQADKKRRDFSLE</sequence>
<keyword evidence="1" id="KW-0175">Coiled coil</keyword>
<proteinExistence type="predicted"/>
<dbReference type="PANTHER" id="PTHR45835:SF99">
    <property type="entry name" value="CHROMO DOMAIN-CONTAINING PROTEIN-RELATED"/>
    <property type="match status" value="1"/>
</dbReference>